<evidence type="ECO:0000313" key="2">
    <source>
        <dbReference type="Proteomes" id="UP000002640"/>
    </source>
</evidence>
<name>G4ZKU4_PHYSP</name>
<gene>
    <name evidence="1" type="ORF">PHYSODRAFT_332908</name>
</gene>
<accession>G4ZKU4</accession>
<dbReference type="SUPFAM" id="SSF48403">
    <property type="entry name" value="Ankyrin repeat"/>
    <property type="match status" value="2"/>
</dbReference>
<dbReference type="KEGG" id="psoj:PHYSODRAFT_332908"/>
<dbReference type="InterPro" id="IPR052050">
    <property type="entry name" value="SecEffector_AnkRepeat"/>
</dbReference>
<dbReference type="PANTHER" id="PTHR46586">
    <property type="entry name" value="ANKYRIN REPEAT-CONTAINING PROTEIN"/>
    <property type="match status" value="1"/>
</dbReference>
<dbReference type="InterPro" id="IPR036770">
    <property type="entry name" value="Ankyrin_rpt-contain_sf"/>
</dbReference>
<evidence type="ECO:0000313" key="1">
    <source>
        <dbReference type="EMBL" id="EGZ14540.1"/>
    </source>
</evidence>
<organism evidence="1 2">
    <name type="scientific">Phytophthora sojae (strain P6497)</name>
    <name type="common">Soybean stem and root rot agent</name>
    <name type="synonym">Phytophthora megasperma f. sp. glycines</name>
    <dbReference type="NCBI Taxonomy" id="1094619"/>
    <lineage>
        <taxon>Eukaryota</taxon>
        <taxon>Sar</taxon>
        <taxon>Stramenopiles</taxon>
        <taxon>Oomycota</taxon>
        <taxon>Peronosporomycetes</taxon>
        <taxon>Peronosporales</taxon>
        <taxon>Peronosporaceae</taxon>
        <taxon>Phytophthora</taxon>
    </lineage>
</organism>
<dbReference type="Gene3D" id="1.25.40.20">
    <property type="entry name" value="Ankyrin repeat-containing domain"/>
    <property type="match status" value="1"/>
</dbReference>
<dbReference type="GeneID" id="20646559"/>
<dbReference type="RefSeq" id="XP_009528289.1">
    <property type="nucleotide sequence ID" value="XM_009529994.1"/>
</dbReference>
<dbReference type="Proteomes" id="UP000002640">
    <property type="component" value="Unassembled WGS sequence"/>
</dbReference>
<proteinExistence type="predicted"/>
<keyword evidence="2" id="KW-1185">Reference proteome</keyword>
<protein>
    <submittedName>
        <fullName evidence="1">Uncharacterized protein</fullName>
    </submittedName>
</protein>
<dbReference type="SMR" id="G4ZKU4"/>
<dbReference type="InterPro" id="IPR002110">
    <property type="entry name" value="Ankyrin_rpt"/>
</dbReference>
<sequence>MAALTIKGHTVAMVPSLLVVTLIFRSKPEVEALHHVERIVSMFADASVELPLAKPCKFGSLTLLDRILESQSEEFYQRHQFNLSLREAERRSDVAMTKWLFHHFRGGFGVTRKVVEEAAAVGDMEILDYFLDNDNDELLESDDEKTEEEKGLARRMMALWLYKYVNVEYRDEKESLEAAAVMCNVEFFEWLDDKIGLEIEVDIREAAANGHLEVKRLYEQDLEEEEMHFDRGVLVAAVEKGQMEVVRWLIEYDGEVEDYHNDTHLESEDGYHSGAIYPDGVKKEKPIRPQCTTDAMDGAAANGHLEIVWWLHENRTEGCTTDAMDSAARNRHLEVVQYLHEHRNEGCTKDVMDDAASNGHLELYSGFIKIDKKAVAMDGAASGGHLEVVKWLQHNRAEGCTSAAMDGAAAAGALDVVKWLHKNRSEGCTTAAMDNAARSGDVKTIRWLHENRGEGCTTAAMDNAALGGHFEAVLLLHRVTGEGCTRAAGSMAVHDSDIQDWVIEHYFSE</sequence>
<dbReference type="Pfam" id="PF13637">
    <property type="entry name" value="Ank_4"/>
    <property type="match status" value="1"/>
</dbReference>
<dbReference type="InParanoid" id="G4ZKU4"/>
<dbReference type="AlphaFoldDB" id="G4ZKU4"/>
<reference evidence="1 2" key="1">
    <citation type="journal article" date="2006" name="Science">
        <title>Phytophthora genome sequences uncover evolutionary origins and mechanisms of pathogenesis.</title>
        <authorList>
            <person name="Tyler B.M."/>
            <person name="Tripathy S."/>
            <person name="Zhang X."/>
            <person name="Dehal P."/>
            <person name="Jiang R.H."/>
            <person name="Aerts A."/>
            <person name="Arredondo F.D."/>
            <person name="Baxter L."/>
            <person name="Bensasson D."/>
            <person name="Beynon J.L."/>
            <person name="Chapman J."/>
            <person name="Damasceno C.M."/>
            <person name="Dorrance A.E."/>
            <person name="Dou D."/>
            <person name="Dickerman A.W."/>
            <person name="Dubchak I.L."/>
            <person name="Garbelotto M."/>
            <person name="Gijzen M."/>
            <person name="Gordon S.G."/>
            <person name="Govers F."/>
            <person name="Grunwald N.J."/>
            <person name="Huang W."/>
            <person name="Ivors K.L."/>
            <person name="Jones R.W."/>
            <person name="Kamoun S."/>
            <person name="Krampis K."/>
            <person name="Lamour K.H."/>
            <person name="Lee M.K."/>
            <person name="McDonald W.H."/>
            <person name="Medina M."/>
            <person name="Meijer H.J."/>
            <person name="Nordberg E.K."/>
            <person name="Maclean D.J."/>
            <person name="Ospina-Giraldo M.D."/>
            <person name="Morris P.F."/>
            <person name="Phuntumart V."/>
            <person name="Putnam N.H."/>
            <person name="Rash S."/>
            <person name="Rose J.K."/>
            <person name="Sakihama Y."/>
            <person name="Salamov A.A."/>
            <person name="Savidor A."/>
            <person name="Scheuring C.F."/>
            <person name="Smith B.M."/>
            <person name="Sobral B.W."/>
            <person name="Terry A."/>
            <person name="Torto-Alalibo T.A."/>
            <person name="Win J."/>
            <person name="Xu Z."/>
            <person name="Zhang H."/>
            <person name="Grigoriev I.V."/>
            <person name="Rokhsar D.S."/>
            <person name="Boore J.L."/>
        </authorList>
    </citation>
    <scope>NUCLEOTIDE SEQUENCE [LARGE SCALE GENOMIC DNA]</scope>
    <source>
        <strain evidence="1 2">P6497</strain>
    </source>
</reference>
<dbReference type="PANTHER" id="PTHR46586:SF3">
    <property type="entry name" value="ANKYRIN REPEAT-CONTAINING PROTEIN"/>
    <property type="match status" value="1"/>
</dbReference>
<dbReference type="EMBL" id="JH159155">
    <property type="protein sequence ID" value="EGZ14540.1"/>
    <property type="molecule type" value="Genomic_DNA"/>
</dbReference>